<dbReference type="CDD" id="cd06225">
    <property type="entry name" value="HAMP"/>
    <property type="match status" value="1"/>
</dbReference>
<dbReference type="SMART" id="SM00304">
    <property type="entry name" value="HAMP"/>
    <property type="match status" value="1"/>
</dbReference>
<dbReference type="SUPFAM" id="SSF55874">
    <property type="entry name" value="ATPase domain of HSP90 chaperone/DNA topoisomerase II/histidine kinase"/>
    <property type="match status" value="1"/>
</dbReference>
<feature type="region of interest" description="Disordered" evidence="11">
    <location>
        <begin position="1"/>
        <end position="27"/>
    </location>
</feature>
<dbReference type="Pfam" id="PF00512">
    <property type="entry name" value="HisKA"/>
    <property type="match status" value="1"/>
</dbReference>
<dbReference type="InterPro" id="IPR003594">
    <property type="entry name" value="HATPase_dom"/>
</dbReference>
<dbReference type="InterPro" id="IPR036097">
    <property type="entry name" value="HisK_dim/P_sf"/>
</dbReference>
<accession>A0ABY7UB71</accession>
<keyword evidence="10 12" id="KW-0472">Membrane</keyword>
<feature type="domain" description="Histidine kinase" evidence="13">
    <location>
        <begin position="272"/>
        <end position="483"/>
    </location>
</feature>
<keyword evidence="6 12" id="KW-0812">Transmembrane</keyword>
<dbReference type="InterPro" id="IPR004358">
    <property type="entry name" value="Sig_transdc_His_kin-like_C"/>
</dbReference>
<evidence type="ECO:0000256" key="2">
    <source>
        <dbReference type="ARBA" id="ARBA00004236"/>
    </source>
</evidence>
<keyword evidence="7 15" id="KW-0418">Kinase</keyword>
<evidence type="ECO:0000256" key="7">
    <source>
        <dbReference type="ARBA" id="ARBA00022777"/>
    </source>
</evidence>
<evidence type="ECO:0000256" key="5">
    <source>
        <dbReference type="ARBA" id="ARBA00022679"/>
    </source>
</evidence>
<dbReference type="PANTHER" id="PTHR45436:SF5">
    <property type="entry name" value="SENSOR HISTIDINE KINASE TRCS"/>
    <property type="match status" value="1"/>
</dbReference>
<dbReference type="Pfam" id="PF00672">
    <property type="entry name" value="HAMP"/>
    <property type="match status" value="1"/>
</dbReference>
<organism evidence="15 16">
    <name type="scientific">Corynebacterium massiliense DSM 45435</name>
    <dbReference type="NCBI Taxonomy" id="1121364"/>
    <lineage>
        <taxon>Bacteria</taxon>
        <taxon>Bacillati</taxon>
        <taxon>Actinomycetota</taxon>
        <taxon>Actinomycetes</taxon>
        <taxon>Mycobacteriales</taxon>
        <taxon>Corynebacteriaceae</taxon>
        <taxon>Corynebacterium</taxon>
    </lineage>
</organism>
<evidence type="ECO:0000256" key="1">
    <source>
        <dbReference type="ARBA" id="ARBA00000085"/>
    </source>
</evidence>
<dbReference type="InterPro" id="IPR003660">
    <property type="entry name" value="HAMP_dom"/>
</dbReference>
<protein>
    <recommendedName>
        <fullName evidence="3">histidine kinase</fullName>
        <ecNumber evidence="3">2.7.13.3</ecNumber>
    </recommendedName>
</protein>
<keyword evidence="9" id="KW-0902">Two-component regulatory system</keyword>
<dbReference type="SMART" id="SM00388">
    <property type="entry name" value="HisKA"/>
    <property type="match status" value="1"/>
</dbReference>
<evidence type="ECO:0000259" key="13">
    <source>
        <dbReference type="PROSITE" id="PS50109"/>
    </source>
</evidence>
<dbReference type="PANTHER" id="PTHR45436">
    <property type="entry name" value="SENSOR HISTIDINE KINASE YKOH"/>
    <property type="match status" value="1"/>
</dbReference>
<feature type="domain" description="HAMP" evidence="14">
    <location>
        <begin position="204"/>
        <end position="257"/>
    </location>
</feature>
<reference evidence="15 16" key="1">
    <citation type="submission" date="2020-10" db="EMBL/GenBank/DDBJ databases">
        <title>Complete genome sequence of Corynebacterium massiliense DSM 45435, type strain of Corynebacterium massiliense.</title>
        <authorList>
            <person name="Busche T."/>
            <person name="Kalinowski J."/>
            <person name="Ruckert C."/>
        </authorList>
    </citation>
    <scope>NUCLEOTIDE SEQUENCE [LARGE SCALE GENOMIC DNA]</scope>
    <source>
        <strain evidence="15 16">DSM 45435</strain>
    </source>
</reference>
<evidence type="ECO:0000256" key="8">
    <source>
        <dbReference type="ARBA" id="ARBA00022989"/>
    </source>
</evidence>
<evidence type="ECO:0000313" key="15">
    <source>
        <dbReference type="EMBL" id="WCZ33164.1"/>
    </source>
</evidence>
<gene>
    <name evidence="15" type="primary">tcrY</name>
    <name evidence="15" type="ORF">CMASS_08750</name>
</gene>
<sequence length="483" mass="53080">MTKRRTRQAAETDFAEKSSAKSTSASRLRARTRPLAMPLRTWLVVIVVAVSGLGLALSAVAVSSLMRDVIYTSVDEDLRQASSGWALNPDIIGGSAKNRPPSDFYVYTVDTNSGRSGLLRPQESEPDFKRLLIGDKPRTIRSTSESKVDYQWRAMATERDGVLTVVAKNVENERGILRGLALIQVFILTVVLLIIALAGFFFIRHALRPLRVVEKTATQIARGDLDRRVPEWPLHTEVGQLAASLNVMLGRLQQSILEAQDKEEQMRRFVGDASHELRTPLTSLRGYTELYRSGATDDVDRVFSKIDDESKRMSLLVEDLLSLTRAEGNRLDKRTVDMLELTLSVASSARAAFPDREIAVENRAESVPVVNGDPDRLHQVLLNLVTNGLRHGGSEAAVTLVLRQEDGHVLIDVADDGKGMTPEVASHIFERFYREDSSRTRDTGGSGLGLAIVKSLVSQHGGTITVESEPGEGSVFTVSLPVS</sequence>
<dbReference type="CDD" id="cd00075">
    <property type="entry name" value="HATPase"/>
    <property type="match status" value="1"/>
</dbReference>
<dbReference type="SUPFAM" id="SSF158472">
    <property type="entry name" value="HAMP domain-like"/>
    <property type="match status" value="1"/>
</dbReference>
<dbReference type="Pfam" id="PF02518">
    <property type="entry name" value="HATPase_c"/>
    <property type="match status" value="1"/>
</dbReference>
<feature type="transmembrane region" description="Helical" evidence="12">
    <location>
        <begin position="41"/>
        <end position="66"/>
    </location>
</feature>
<dbReference type="SUPFAM" id="SSF47384">
    <property type="entry name" value="Homodimeric domain of signal transducing histidine kinase"/>
    <property type="match status" value="1"/>
</dbReference>
<dbReference type="Gene3D" id="3.30.565.10">
    <property type="entry name" value="Histidine kinase-like ATPase, C-terminal domain"/>
    <property type="match status" value="1"/>
</dbReference>
<dbReference type="InterPro" id="IPR036890">
    <property type="entry name" value="HATPase_C_sf"/>
</dbReference>
<evidence type="ECO:0000256" key="11">
    <source>
        <dbReference type="SAM" id="MobiDB-lite"/>
    </source>
</evidence>
<dbReference type="Gene3D" id="1.10.287.130">
    <property type="match status" value="1"/>
</dbReference>
<dbReference type="Gene3D" id="6.10.340.10">
    <property type="match status" value="1"/>
</dbReference>
<evidence type="ECO:0000256" key="12">
    <source>
        <dbReference type="SAM" id="Phobius"/>
    </source>
</evidence>
<evidence type="ECO:0000256" key="10">
    <source>
        <dbReference type="ARBA" id="ARBA00023136"/>
    </source>
</evidence>
<feature type="transmembrane region" description="Helical" evidence="12">
    <location>
        <begin position="181"/>
        <end position="203"/>
    </location>
</feature>
<dbReference type="InterPro" id="IPR050428">
    <property type="entry name" value="TCS_sensor_his_kinase"/>
</dbReference>
<keyword evidence="5 15" id="KW-0808">Transferase</keyword>
<dbReference type="RefSeq" id="WP_022863068.1">
    <property type="nucleotide sequence ID" value="NZ_ATVG01000006.1"/>
</dbReference>
<feature type="compositionally biased region" description="Basic and acidic residues" evidence="11">
    <location>
        <begin position="8"/>
        <end position="19"/>
    </location>
</feature>
<evidence type="ECO:0000256" key="4">
    <source>
        <dbReference type="ARBA" id="ARBA00022553"/>
    </source>
</evidence>
<keyword evidence="16" id="KW-1185">Reference proteome</keyword>
<dbReference type="CDD" id="cd00082">
    <property type="entry name" value="HisKA"/>
    <property type="match status" value="1"/>
</dbReference>
<dbReference type="InterPro" id="IPR005467">
    <property type="entry name" value="His_kinase_dom"/>
</dbReference>
<dbReference type="SMART" id="SM00387">
    <property type="entry name" value="HATPase_c"/>
    <property type="match status" value="1"/>
</dbReference>
<dbReference type="GO" id="GO:0004673">
    <property type="term" value="F:protein histidine kinase activity"/>
    <property type="evidence" value="ECO:0007669"/>
    <property type="project" value="UniProtKB-EC"/>
</dbReference>
<evidence type="ECO:0000256" key="6">
    <source>
        <dbReference type="ARBA" id="ARBA00022692"/>
    </source>
</evidence>
<keyword evidence="4" id="KW-0597">Phosphoprotein</keyword>
<evidence type="ECO:0000313" key="16">
    <source>
        <dbReference type="Proteomes" id="UP001220064"/>
    </source>
</evidence>
<dbReference type="PRINTS" id="PR00344">
    <property type="entry name" value="BCTRLSENSOR"/>
</dbReference>
<comment type="subcellular location">
    <subcellularLocation>
        <location evidence="2">Cell membrane</location>
    </subcellularLocation>
</comment>
<dbReference type="Proteomes" id="UP001220064">
    <property type="component" value="Chromosome"/>
</dbReference>
<evidence type="ECO:0000256" key="3">
    <source>
        <dbReference type="ARBA" id="ARBA00012438"/>
    </source>
</evidence>
<name>A0ABY7UB71_9CORY</name>
<evidence type="ECO:0000256" key="9">
    <source>
        <dbReference type="ARBA" id="ARBA00023012"/>
    </source>
</evidence>
<proteinExistence type="predicted"/>
<dbReference type="PROSITE" id="PS50109">
    <property type="entry name" value="HIS_KIN"/>
    <property type="match status" value="1"/>
</dbReference>
<evidence type="ECO:0000259" key="14">
    <source>
        <dbReference type="PROSITE" id="PS50885"/>
    </source>
</evidence>
<comment type="catalytic activity">
    <reaction evidence="1">
        <text>ATP + protein L-histidine = ADP + protein N-phospho-L-histidine.</text>
        <dbReference type="EC" id="2.7.13.3"/>
    </reaction>
</comment>
<keyword evidence="8 12" id="KW-1133">Transmembrane helix</keyword>
<dbReference type="EMBL" id="CP063189">
    <property type="protein sequence ID" value="WCZ33164.1"/>
    <property type="molecule type" value="Genomic_DNA"/>
</dbReference>
<dbReference type="PROSITE" id="PS50885">
    <property type="entry name" value="HAMP"/>
    <property type="match status" value="1"/>
</dbReference>
<dbReference type="InterPro" id="IPR003661">
    <property type="entry name" value="HisK_dim/P_dom"/>
</dbReference>
<dbReference type="EC" id="2.7.13.3" evidence="3"/>